<dbReference type="SUPFAM" id="SSF50129">
    <property type="entry name" value="GroES-like"/>
    <property type="match status" value="1"/>
</dbReference>
<sequence length="336" mass="35565">MSSKPSIPAHPSGETMKAVCFTSFGKPDDVLSVQVIPKPFVSDADEVLIKVHAASLNPIDKWRVGGYLTEMFPEQHETSVLGYDVSGVIEQVGEEASKSFKVGDEVFVRLDGMKYGASAEYVVCSVPEIAKKPSNISFSEAASVPLVGLTALQSLRKGGVTEGSKVFIPAGAGGVGSLGIQIAKKMLKASHVCTTASPGAGFDICKKAGADRIIDYRSENFEEALAGEDFDMAFDLMTEAGRMGALLKKGGKIISITGNPNEDGAAENAAKQAGGTWEFLIMHPDGKDLAEIATYIESGEITTFVDMEAPSIDDFKAAVDRLWSGRSKGKCVIKIA</sequence>
<dbReference type="PANTHER" id="PTHR11695:SF294">
    <property type="entry name" value="RETICULON-4-INTERACTING PROTEIN 1, MITOCHONDRIAL"/>
    <property type="match status" value="1"/>
</dbReference>
<accession>A0A7S2A3G4</accession>
<dbReference type="GO" id="GO:0005739">
    <property type="term" value="C:mitochondrion"/>
    <property type="evidence" value="ECO:0007669"/>
    <property type="project" value="TreeGrafter"/>
</dbReference>
<dbReference type="GO" id="GO:0016491">
    <property type="term" value="F:oxidoreductase activity"/>
    <property type="evidence" value="ECO:0007669"/>
    <property type="project" value="InterPro"/>
</dbReference>
<dbReference type="InterPro" id="IPR036291">
    <property type="entry name" value="NAD(P)-bd_dom_sf"/>
</dbReference>
<dbReference type="Pfam" id="PF13602">
    <property type="entry name" value="ADH_zinc_N_2"/>
    <property type="match status" value="1"/>
</dbReference>
<protein>
    <recommendedName>
        <fullName evidence="1">Enoyl reductase (ER) domain-containing protein</fullName>
    </recommendedName>
</protein>
<dbReference type="AlphaFoldDB" id="A0A7S2A3G4"/>
<proteinExistence type="predicted"/>
<reference evidence="2" key="1">
    <citation type="submission" date="2021-01" db="EMBL/GenBank/DDBJ databases">
        <authorList>
            <person name="Corre E."/>
            <person name="Pelletier E."/>
            <person name="Niang G."/>
            <person name="Scheremetjew M."/>
            <person name="Finn R."/>
            <person name="Kale V."/>
            <person name="Holt S."/>
            <person name="Cochrane G."/>
            <person name="Meng A."/>
            <person name="Brown T."/>
            <person name="Cohen L."/>
        </authorList>
    </citation>
    <scope>NUCLEOTIDE SEQUENCE</scope>
    <source>
        <strain evidence="2">Pop2</strain>
    </source>
</reference>
<dbReference type="SUPFAM" id="SSF51735">
    <property type="entry name" value="NAD(P)-binding Rossmann-fold domains"/>
    <property type="match status" value="1"/>
</dbReference>
<dbReference type="Gene3D" id="3.40.50.720">
    <property type="entry name" value="NAD(P)-binding Rossmann-like Domain"/>
    <property type="match status" value="1"/>
</dbReference>
<feature type="domain" description="Enoyl reductase (ER)" evidence="1">
    <location>
        <begin position="28"/>
        <end position="333"/>
    </location>
</feature>
<gene>
    <name evidence="2" type="ORF">DBRI1063_LOCUS24722</name>
</gene>
<name>A0A7S2A3G4_9STRA</name>
<dbReference type="Pfam" id="PF08240">
    <property type="entry name" value="ADH_N"/>
    <property type="match status" value="1"/>
</dbReference>
<dbReference type="InterPro" id="IPR011032">
    <property type="entry name" value="GroES-like_sf"/>
</dbReference>
<organism evidence="2">
    <name type="scientific">Ditylum brightwellii</name>
    <dbReference type="NCBI Taxonomy" id="49249"/>
    <lineage>
        <taxon>Eukaryota</taxon>
        <taxon>Sar</taxon>
        <taxon>Stramenopiles</taxon>
        <taxon>Ochrophyta</taxon>
        <taxon>Bacillariophyta</taxon>
        <taxon>Mediophyceae</taxon>
        <taxon>Lithodesmiophycidae</taxon>
        <taxon>Lithodesmiales</taxon>
        <taxon>Lithodesmiaceae</taxon>
        <taxon>Ditylum</taxon>
    </lineage>
</organism>
<evidence type="ECO:0000259" key="1">
    <source>
        <dbReference type="SMART" id="SM00829"/>
    </source>
</evidence>
<dbReference type="Gene3D" id="3.90.180.10">
    <property type="entry name" value="Medium-chain alcohol dehydrogenases, catalytic domain"/>
    <property type="match status" value="1"/>
</dbReference>
<evidence type="ECO:0000313" key="2">
    <source>
        <dbReference type="EMBL" id="CAD9356869.1"/>
    </source>
</evidence>
<dbReference type="SMART" id="SM00829">
    <property type="entry name" value="PKS_ER"/>
    <property type="match status" value="1"/>
</dbReference>
<dbReference type="InterPro" id="IPR013154">
    <property type="entry name" value="ADH-like_N"/>
</dbReference>
<dbReference type="CDD" id="cd05289">
    <property type="entry name" value="MDR_like_2"/>
    <property type="match status" value="1"/>
</dbReference>
<dbReference type="EMBL" id="HBGN01038644">
    <property type="protein sequence ID" value="CAD9356869.1"/>
    <property type="molecule type" value="Transcribed_RNA"/>
</dbReference>
<dbReference type="PANTHER" id="PTHR11695">
    <property type="entry name" value="ALCOHOL DEHYDROGENASE RELATED"/>
    <property type="match status" value="1"/>
</dbReference>
<dbReference type="InterPro" id="IPR020843">
    <property type="entry name" value="ER"/>
</dbReference>
<dbReference type="InterPro" id="IPR050700">
    <property type="entry name" value="YIM1/Zinc_Alcohol_DH_Fams"/>
</dbReference>